<keyword evidence="10" id="KW-0333">Golgi apparatus</keyword>
<dbReference type="GO" id="GO:0005795">
    <property type="term" value="C:Golgi stack"/>
    <property type="evidence" value="ECO:0007669"/>
    <property type="project" value="UniProtKB-SubCell"/>
</dbReference>
<feature type="domain" description="SH3" evidence="18">
    <location>
        <begin position="610"/>
        <end position="673"/>
    </location>
</feature>
<evidence type="ECO:0000313" key="21">
    <source>
        <dbReference type="Ensembl" id="ENSSANP00000046057.1"/>
    </source>
</evidence>
<keyword evidence="8" id="KW-0965">Cell junction</keyword>
<feature type="compositionally biased region" description="Polar residues" evidence="17">
    <location>
        <begin position="774"/>
        <end position="786"/>
    </location>
</feature>
<evidence type="ECO:0000256" key="9">
    <source>
        <dbReference type="ARBA" id="ARBA00023018"/>
    </source>
</evidence>
<dbReference type="Pfam" id="PF14604">
    <property type="entry name" value="SH3_9"/>
    <property type="match status" value="1"/>
</dbReference>
<dbReference type="GO" id="GO:0005856">
    <property type="term" value="C:cytoskeleton"/>
    <property type="evidence" value="ECO:0007669"/>
    <property type="project" value="UniProtKB-SubCell"/>
</dbReference>
<evidence type="ECO:0000256" key="14">
    <source>
        <dbReference type="ARBA" id="ARBA00034103"/>
    </source>
</evidence>
<dbReference type="InterPro" id="IPR051492">
    <property type="entry name" value="Dynamin-Rho_GEF"/>
</dbReference>
<dbReference type="SUPFAM" id="SSF48065">
    <property type="entry name" value="DBL homology domain (DH-domain)"/>
    <property type="match status" value="1"/>
</dbReference>
<dbReference type="CDD" id="cd00160">
    <property type="entry name" value="RhoGEF"/>
    <property type="match status" value="1"/>
</dbReference>
<evidence type="ECO:0000256" key="6">
    <source>
        <dbReference type="ARBA" id="ARBA00022490"/>
    </source>
</evidence>
<dbReference type="FunFam" id="1.20.1270.60:FF:000027">
    <property type="entry name" value="dynamin-binding protein isoform X1"/>
    <property type="match status" value="1"/>
</dbReference>
<keyword evidence="11 16" id="KW-0175">Coiled coil</keyword>
<dbReference type="InterPro" id="IPR035820">
    <property type="entry name" value="DNMBP_SH3_C1"/>
</dbReference>
<evidence type="ECO:0000256" key="8">
    <source>
        <dbReference type="ARBA" id="ARBA00022949"/>
    </source>
</evidence>
<protein>
    <recommendedName>
        <fullName evidence="4">Dynamin-binding protein</fullName>
    </recommendedName>
    <alternativeName>
        <fullName evidence="13">Scaffold protein Tuba</fullName>
    </alternativeName>
</protein>
<evidence type="ECO:0000256" key="4">
    <source>
        <dbReference type="ARBA" id="ARBA00018186"/>
    </source>
</evidence>
<dbReference type="CDD" id="cd11798">
    <property type="entry name" value="SH3_DNMBP_C1"/>
    <property type="match status" value="1"/>
</dbReference>
<dbReference type="SMART" id="SM00326">
    <property type="entry name" value="SH3"/>
    <property type="match status" value="2"/>
</dbReference>
<dbReference type="InterPro" id="IPR001452">
    <property type="entry name" value="SH3_domain"/>
</dbReference>
<reference evidence="21" key="2">
    <citation type="submission" date="2025-09" db="UniProtKB">
        <authorList>
            <consortium name="Ensembl"/>
        </authorList>
    </citation>
    <scope>IDENTIFICATION</scope>
</reference>
<evidence type="ECO:0000313" key="22">
    <source>
        <dbReference type="Proteomes" id="UP000472260"/>
    </source>
</evidence>
<proteinExistence type="predicted"/>
<feature type="compositionally biased region" description="Polar residues" evidence="17">
    <location>
        <begin position="697"/>
        <end position="721"/>
    </location>
</feature>
<keyword evidence="12" id="KW-0206">Cytoskeleton</keyword>
<reference evidence="21" key="1">
    <citation type="submission" date="2025-08" db="UniProtKB">
        <authorList>
            <consortium name="Ensembl"/>
        </authorList>
    </citation>
    <scope>IDENTIFICATION</scope>
</reference>
<dbReference type="PANTHER" id="PTHR22834">
    <property type="entry name" value="NUCLEAR FUSION PROTEIN FUS2"/>
    <property type="match status" value="1"/>
</dbReference>
<organism evidence="21 22">
    <name type="scientific">Sinocyclocheilus anshuiensis</name>
    <dbReference type="NCBI Taxonomy" id="1608454"/>
    <lineage>
        <taxon>Eukaryota</taxon>
        <taxon>Metazoa</taxon>
        <taxon>Chordata</taxon>
        <taxon>Craniata</taxon>
        <taxon>Vertebrata</taxon>
        <taxon>Euteleostomi</taxon>
        <taxon>Actinopterygii</taxon>
        <taxon>Neopterygii</taxon>
        <taxon>Teleostei</taxon>
        <taxon>Ostariophysi</taxon>
        <taxon>Cypriniformes</taxon>
        <taxon>Cyprinidae</taxon>
        <taxon>Cyprininae</taxon>
        <taxon>Sinocyclocheilus</taxon>
    </lineage>
</organism>
<dbReference type="Gene3D" id="1.20.900.10">
    <property type="entry name" value="Dbl homology (DH) domain"/>
    <property type="match status" value="1"/>
</dbReference>
<feature type="compositionally biased region" description="Polar residues" evidence="17">
    <location>
        <begin position="744"/>
        <end position="755"/>
    </location>
</feature>
<dbReference type="FunFam" id="2.30.30.40:FF:000066">
    <property type="entry name" value="dynamin-binding protein isoform X1"/>
    <property type="match status" value="1"/>
</dbReference>
<dbReference type="GO" id="GO:0060271">
    <property type="term" value="P:cilium assembly"/>
    <property type="evidence" value="ECO:0007669"/>
    <property type="project" value="TreeGrafter"/>
</dbReference>
<dbReference type="InterPro" id="IPR000219">
    <property type="entry name" value="DH_dom"/>
</dbReference>
<dbReference type="InterPro" id="IPR004148">
    <property type="entry name" value="BAR_dom"/>
</dbReference>
<dbReference type="GO" id="GO:0045202">
    <property type="term" value="C:synapse"/>
    <property type="evidence" value="ECO:0007669"/>
    <property type="project" value="UniProtKB-SubCell"/>
</dbReference>
<dbReference type="Pfam" id="PF03114">
    <property type="entry name" value="BAR"/>
    <property type="match status" value="1"/>
</dbReference>
<dbReference type="FunFam" id="1.20.900.10:FF:000023">
    <property type="entry name" value="dynamin-binding protein isoform X2"/>
    <property type="match status" value="1"/>
</dbReference>
<accession>A0A671NRF2</accession>
<evidence type="ECO:0000256" key="10">
    <source>
        <dbReference type="ARBA" id="ARBA00023034"/>
    </source>
</evidence>
<dbReference type="SUPFAM" id="SSF50044">
    <property type="entry name" value="SH3-domain"/>
    <property type="match status" value="2"/>
</dbReference>
<keyword evidence="22" id="KW-1185">Reference proteome</keyword>
<evidence type="ECO:0000256" key="3">
    <source>
        <dbReference type="ARBA" id="ARBA00004348"/>
    </source>
</evidence>
<dbReference type="Ensembl" id="ENSSANT00000049000.1">
    <property type="protein sequence ID" value="ENSSANP00000046057.1"/>
    <property type="gene ID" value="ENSSANG00000022535.1"/>
</dbReference>
<dbReference type="PROSITE" id="PS50002">
    <property type="entry name" value="SH3"/>
    <property type="match status" value="2"/>
</dbReference>
<keyword evidence="9" id="KW-0770">Synapse</keyword>
<evidence type="ECO:0000256" key="13">
    <source>
        <dbReference type="ARBA" id="ARBA00032587"/>
    </source>
</evidence>
<evidence type="ECO:0000259" key="19">
    <source>
        <dbReference type="PROSITE" id="PS50010"/>
    </source>
</evidence>
<feature type="compositionally biased region" description="Polar residues" evidence="17">
    <location>
        <begin position="679"/>
        <end position="690"/>
    </location>
</feature>
<evidence type="ECO:0000256" key="15">
    <source>
        <dbReference type="PROSITE-ProRule" id="PRU00192"/>
    </source>
</evidence>
<dbReference type="Proteomes" id="UP000472260">
    <property type="component" value="Unassembled WGS sequence"/>
</dbReference>
<gene>
    <name evidence="21" type="primary">LOC107684043</name>
</gene>
<evidence type="ECO:0000256" key="12">
    <source>
        <dbReference type="ARBA" id="ARBA00023212"/>
    </source>
</evidence>
<feature type="domain" description="SH3" evidence="18">
    <location>
        <begin position="804"/>
        <end position="867"/>
    </location>
</feature>
<feature type="coiled-coil region" evidence="16">
    <location>
        <begin position="452"/>
        <end position="495"/>
    </location>
</feature>
<evidence type="ECO:0000256" key="16">
    <source>
        <dbReference type="SAM" id="Coils"/>
    </source>
</evidence>
<evidence type="ECO:0000256" key="1">
    <source>
        <dbReference type="ARBA" id="ARBA00004245"/>
    </source>
</evidence>
<dbReference type="InterPro" id="IPR027267">
    <property type="entry name" value="AH/BAR_dom_sf"/>
</dbReference>
<evidence type="ECO:0000256" key="7">
    <source>
        <dbReference type="ARBA" id="ARBA00022658"/>
    </source>
</evidence>
<dbReference type="Gene3D" id="1.20.1270.60">
    <property type="entry name" value="Arfaptin homology (AH) domain/BAR domain"/>
    <property type="match status" value="1"/>
</dbReference>
<dbReference type="GO" id="GO:0005085">
    <property type="term" value="F:guanyl-nucleotide exchange factor activity"/>
    <property type="evidence" value="ECO:0007669"/>
    <property type="project" value="UniProtKB-KW"/>
</dbReference>
<evidence type="ECO:0000256" key="11">
    <source>
        <dbReference type="ARBA" id="ARBA00023054"/>
    </source>
</evidence>
<dbReference type="SMART" id="SM00325">
    <property type="entry name" value="RhoGEF"/>
    <property type="match status" value="1"/>
</dbReference>
<feature type="domain" description="BAR" evidence="20">
    <location>
        <begin position="335"/>
        <end position="550"/>
    </location>
</feature>
<dbReference type="InterPro" id="IPR001331">
    <property type="entry name" value="GDS_CDC24_CS"/>
</dbReference>
<comment type="subcellular location">
    <subcellularLocation>
        <location evidence="2">Cell junction</location>
    </subcellularLocation>
    <subcellularLocation>
        <location evidence="1">Cytoplasm</location>
        <location evidence="1">Cytoskeleton</location>
    </subcellularLocation>
    <subcellularLocation>
        <location evidence="3">Golgi apparatus</location>
        <location evidence="3">Golgi stack</location>
    </subcellularLocation>
    <subcellularLocation>
        <location evidence="14">Synapse</location>
    </subcellularLocation>
</comment>
<dbReference type="AlphaFoldDB" id="A0A671NRF2"/>
<dbReference type="CDD" id="cd12141">
    <property type="entry name" value="SH3_DNMBP_C2"/>
    <property type="match status" value="1"/>
</dbReference>
<dbReference type="PROSITE" id="PS51021">
    <property type="entry name" value="BAR"/>
    <property type="match status" value="1"/>
</dbReference>
<dbReference type="Gene3D" id="2.30.30.40">
    <property type="entry name" value="SH3 Domains"/>
    <property type="match status" value="2"/>
</dbReference>
<evidence type="ECO:0000256" key="5">
    <source>
        <dbReference type="ARBA" id="ARBA00022443"/>
    </source>
</evidence>
<dbReference type="SMART" id="SM00721">
    <property type="entry name" value="BAR"/>
    <property type="match status" value="1"/>
</dbReference>
<evidence type="ECO:0000256" key="2">
    <source>
        <dbReference type="ARBA" id="ARBA00004282"/>
    </source>
</evidence>
<dbReference type="SUPFAM" id="SSF103657">
    <property type="entry name" value="BAR/IMD domain-like"/>
    <property type="match status" value="1"/>
</dbReference>
<keyword evidence="6" id="KW-0963">Cytoplasm</keyword>
<dbReference type="Pfam" id="PF00621">
    <property type="entry name" value="RhoGEF"/>
    <property type="match status" value="1"/>
</dbReference>
<dbReference type="PROSITE" id="PS00741">
    <property type="entry name" value="DH_1"/>
    <property type="match status" value="1"/>
</dbReference>
<sequence length="868" mass="100201">APYQMLPLLPERVHVSLCALTVFCMSMKHHLRQHCGKAPMRGSRSPSHTLLPQTHLSAMAYKVVSCLWLTRAFFLSLSLEMTLLASQPKSLESSPASAATTEDPEQRMLEKRSKVIDELLQTEHDYIKDLQMCVKEIIHPLQKKQVQSVDFDGLFGNINSVIELSSRLYKTLQDTDSIGKVFLDYKGELEEVYKIYCQNHDDAISLLETYEKDENIQKHVLECLEKLRGIYREWGKTNYINLGSFLIKPVQRVMRYPLLLMELLNTTPESHHDRKQLAEAVISIKEINVNINEYKRRKDLVVKYRKGDEDRLIDKISKLSMHSIIKKSNRVSSHLKHLTGISPQIKDEAFDDAEKRFRLQERLIKSFIRDISLYLQHIRESASIKVLAAISFCDIYTERQQHMDPERFQRAHRCISDKQFTEFKERTEALVITPLTQLLNMFAGPHKLIQKRRDKLLDYDNCKERAERLKDKRVQEELQTARNNYEALNAQLLDELPKFHHAAEDLFTSCVRGFTQAQRDFIALTLGELTPLLLGGTEGNLMSLFQEEHTRVLDLLQSFSFFPDNLPTTTVRKSFDRKTLEKQNSKKQQGPPNYVLQTDEHRAGLLARYGPEKLYQAERNFNAAQDLDVSVLEGDIVGVIKQQDPMGSQNRWLIDNGVTKGFVYSSFLKLYNPRRSQSDVSIESHSSNESGYGGSSPMFSRQNSSSTLTFNQETSTVSFTTAMPPHQSHTRPNQETTPRKNREASSTNYSSSSQRDSLDPTFRSSPDHKELSETRQNGDYSVQQRTPQYPPEEYIDPEPEREIDGQQIYYALYSFSARCANELSISANQQVRILEFQDMNGNQEWWLGEAEGRRGYVPSNYIRKSEYT</sequence>
<feature type="domain" description="DH" evidence="19">
    <location>
        <begin position="111"/>
        <end position="294"/>
    </location>
</feature>
<name>A0A671NRF2_9TELE</name>
<dbReference type="CDD" id="cd07589">
    <property type="entry name" value="BAR_DNMBP"/>
    <property type="match status" value="1"/>
</dbReference>
<dbReference type="InterPro" id="IPR035899">
    <property type="entry name" value="DBL_dom_sf"/>
</dbReference>
<evidence type="ECO:0000259" key="18">
    <source>
        <dbReference type="PROSITE" id="PS50002"/>
    </source>
</evidence>
<dbReference type="FunFam" id="2.30.30.40:FF:000084">
    <property type="entry name" value="dynamin-binding protein isoform X1"/>
    <property type="match status" value="1"/>
</dbReference>
<dbReference type="PROSITE" id="PS50010">
    <property type="entry name" value="DH_2"/>
    <property type="match status" value="1"/>
</dbReference>
<evidence type="ECO:0000256" key="17">
    <source>
        <dbReference type="SAM" id="MobiDB-lite"/>
    </source>
</evidence>
<dbReference type="PANTHER" id="PTHR22834:SF19">
    <property type="entry name" value="DYNAMIN-BINDING PROTEIN"/>
    <property type="match status" value="1"/>
</dbReference>
<dbReference type="GO" id="GO:0035556">
    <property type="term" value="P:intracellular signal transduction"/>
    <property type="evidence" value="ECO:0007669"/>
    <property type="project" value="InterPro"/>
</dbReference>
<dbReference type="InterPro" id="IPR036028">
    <property type="entry name" value="SH3-like_dom_sf"/>
</dbReference>
<keyword evidence="5 15" id="KW-0728">SH3 domain</keyword>
<keyword evidence="7" id="KW-0344">Guanine-nucleotide releasing factor</keyword>
<feature type="region of interest" description="Disordered" evidence="17">
    <location>
        <begin position="679"/>
        <end position="798"/>
    </location>
</feature>
<evidence type="ECO:0000259" key="20">
    <source>
        <dbReference type="PROSITE" id="PS51021"/>
    </source>
</evidence>
<dbReference type="GO" id="GO:0070161">
    <property type="term" value="C:anchoring junction"/>
    <property type="evidence" value="ECO:0007669"/>
    <property type="project" value="UniProtKB-SubCell"/>
</dbReference>